<keyword evidence="1" id="KW-0472">Membrane</keyword>
<evidence type="ECO:0000313" key="2">
    <source>
        <dbReference type="EMBL" id="HIR40647.1"/>
    </source>
</evidence>
<reference evidence="2" key="1">
    <citation type="submission" date="2020-10" db="EMBL/GenBank/DDBJ databases">
        <authorList>
            <person name="Gilroy R."/>
        </authorList>
    </citation>
    <scope>NUCLEOTIDE SEQUENCE</scope>
    <source>
        <strain evidence="2">CHK184-25365</strain>
    </source>
</reference>
<evidence type="ECO:0000313" key="3">
    <source>
        <dbReference type="Proteomes" id="UP000886749"/>
    </source>
</evidence>
<keyword evidence="1" id="KW-0812">Transmembrane</keyword>
<evidence type="ECO:0000256" key="1">
    <source>
        <dbReference type="SAM" id="Phobius"/>
    </source>
</evidence>
<organism evidence="2 3">
    <name type="scientific">Candidatus Egerieicola pullicola</name>
    <dbReference type="NCBI Taxonomy" id="2840775"/>
    <lineage>
        <taxon>Bacteria</taxon>
        <taxon>Bacillati</taxon>
        <taxon>Bacillota</taxon>
        <taxon>Clostridia</taxon>
        <taxon>Eubacteriales</taxon>
        <taxon>Oscillospiraceae</taxon>
        <taxon>Oscillospiraceae incertae sedis</taxon>
        <taxon>Candidatus Egerieicola</taxon>
    </lineage>
</organism>
<dbReference type="Proteomes" id="UP000886749">
    <property type="component" value="Unassembled WGS sequence"/>
</dbReference>
<accession>A0A9D1AI58</accession>
<gene>
    <name evidence="2" type="ORF">IAB36_02340</name>
</gene>
<feature type="transmembrane region" description="Helical" evidence="1">
    <location>
        <begin position="7"/>
        <end position="26"/>
    </location>
</feature>
<feature type="transmembrane region" description="Helical" evidence="1">
    <location>
        <begin position="32"/>
        <end position="53"/>
    </location>
</feature>
<sequence length="65" mass="7025">MKYVIRIIQVSTLFGGVEFLAMLLFGDLKASVQPVAFGAVCASLILSGVLGILERKISKHKKTNC</sequence>
<dbReference type="AlphaFoldDB" id="A0A9D1AI58"/>
<name>A0A9D1AI58_9FIRM</name>
<comment type="caution">
    <text evidence="2">The sequence shown here is derived from an EMBL/GenBank/DDBJ whole genome shotgun (WGS) entry which is preliminary data.</text>
</comment>
<reference evidence="2" key="2">
    <citation type="journal article" date="2021" name="PeerJ">
        <title>Extensive microbial diversity within the chicken gut microbiome revealed by metagenomics and culture.</title>
        <authorList>
            <person name="Gilroy R."/>
            <person name="Ravi A."/>
            <person name="Getino M."/>
            <person name="Pursley I."/>
            <person name="Horton D.L."/>
            <person name="Alikhan N.F."/>
            <person name="Baker D."/>
            <person name="Gharbi K."/>
            <person name="Hall N."/>
            <person name="Watson M."/>
            <person name="Adriaenssens E.M."/>
            <person name="Foster-Nyarko E."/>
            <person name="Jarju S."/>
            <person name="Secka A."/>
            <person name="Antonio M."/>
            <person name="Oren A."/>
            <person name="Chaudhuri R.R."/>
            <person name="La Ragione R."/>
            <person name="Hildebrand F."/>
            <person name="Pallen M.J."/>
        </authorList>
    </citation>
    <scope>NUCLEOTIDE SEQUENCE</scope>
    <source>
        <strain evidence="2">CHK184-25365</strain>
    </source>
</reference>
<proteinExistence type="predicted"/>
<protein>
    <submittedName>
        <fullName evidence="2">Uncharacterized protein</fullName>
    </submittedName>
</protein>
<keyword evidence="1" id="KW-1133">Transmembrane helix</keyword>
<dbReference type="EMBL" id="DVGY01000056">
    <property type="protein sequence ID" value="HIR40647.1"/>
    <property type="molecule type" value="Genomic_DNA"/>
</dbReference>